<dbReference type="PANTHER" id="PTHR42919:SF8">
    <property type="entry name" value="N-ALPHA-ACETYLTRANSFERASE 50"/>
    <property type="match status" value="1"/>
</dbReference>
<evidence type="ECO:0000256" key="3">
    <source>
        <dbReference type="RuleBase" id="RU363094"/>
    </source>
</evidence>
<dbReference type="NCBIfam" id="TIGR01575">
    <property type="entry name" value="rimI"/>
    <property type="match status" value="1"/>
</dbReference>
<evidence type="ECO:0000256" key="2">
    <source>
        <dbReference type="ARBA" id="ARBA00023315"/>
    </source>
</evidence>
<keyword evidence="2" id="KW-0012">Acyltransferase</keyword>
<evidence type="ECO:0000313" key="5">
    <source>
        <dbReference type="EMBL" id="RSU14347.1"/>
    </source>
</evidence>
<reference evidence="5 6" key="1">
    <citation type="submission" date="2017-05" db="EMBL/GenBank/DDBJ databases">
        <title>Vagococcus spp. assemblies.</title>
        <authorList>
            <person name="Gulvik C.A."/>
        </authorList>
    </citation>
    <scope>NUCLEOTIDE SEQUENCE [LARGE SCALE GENOMIC DNA]</scope>
    <source>
        <strain evidence="5 6">CCUG 51432</strain>
    </source>
</reference>
<dbReference type="Gene3D" id="3.40.630.30">
    <property type="match status" value="1"/>
</dbReference>
<dbReference type="InterPro" id="IPR051556">
    <property type="entry name" value="N-term/lysine_N-AcTrnsfr"/>
</dbReference>
<protein>
    <recommendedName>
        <fullName evidence="3">[Ribosomal protein bS18]-alanine N-acetyltransferase</fullName>
        <ecNumber evidence="3">2.3.1.266</ecNumber>
    </recommendedName>
</protein>
<sequence length="154" mass="18611">MKLMKDKREYLPQELSELLWQFSEKAYEGGSPWTQDQFLESILHPYHEFLLFEQENHKSLLGYLQYQKIFDEAELLNIAVSKDYRRKQIAEKMLKAFIDICLEEQVTSIYLEVRKSNQAAVNLYEKMNFKLINVRKNYYRQPQEDGLIMQKFLK</sequence>
<comment type="catalytic activity">
    <reaction evidence="3">
        <text>N-terminal L-alanyl-[ribosomal protein bS18] + acetyl-CoA = N-terminal N(alpha)-acetyl-L-alanyl-[ribosomal protein bS18] + CoA + H(+)</text>
        <dbReference type="Rhea" id="RHEA:43756"/>
        <dbReference type="Rhea" id="RHEA-COMP:10676"/>
        <dbReference type="Rhea" id="RHEA-COMP:10677"/>
        <dbReference type="ChEBI" id="CHEBI:15378"/>
        <dbReference type="ChEBI" id="CHEBI:57287"/>
        <dbReference type="ChEBI" id="CHEBI:57288"/>
        <dbReference type="ChEBI" id="CHEBI:64718"/>
        <dbReference type="ChEBI" id="CHEBI:83683"/>
        <dbReference type="EC" id="2.3.1.266"/>
    </reaction>
</comment>
<comment type="similarity">
    <text evidence="3">Belongs to the acetyltransferase family. RimI subfamily.</text>
</comment>
<comment type="subcellular location">
    <subcellularLocation>
        <location evidence="3">Cytoplasm</location>
    </subcellularLocation>
</comment>
<feature type="domain" description="N-acetyltransferase" evidence="4">
    <location>
        <begin position="5"/>
        <end position="154"/>
    </location>
</feature>
<comment type="caution">
    <text evidence="5">The sequence shown here is derived from an EMBL/GenBank/DDBJ whole genome shotgun (WGS) entry which is preliminary data.</text>
</comment>
<dbReference type="PROSITE" id="PS51186">
    <property type="entry name" value="GNAT"/>
    <property type="match status" value="1"/>
</dbReference>
<accession>A0A430B1Y2</accession>
<evidence type="ECO:0000259" key="4">
    <source>
        <dbReference type="PROSITE" id="PS51186"/>
    </source>
</evidence>
<proteinExistence type="inferred from homology"/>
<dbReference type="GO" id="GO:0005737">
    <property type="term" value="C:cytoplasm"/>
    <property type="evidence" value="ECO:0007669"/>
    <property type="project" value="UniProtKB-SubCell"/>
</dbReference>
<keyword evidence="3" id="KW-0963">Cytoplasm</keyword>
<dbReference type="InterPro" id="IPR016181">
    <property type="entry name" value="Acyl_CoA_acyltransferase"/>
</dbReference>
<dbReference type="Pfam" id="PF00583">
    <property type="entry name" value="Acetyltransf_1"/>
    <property type="match status" value="1"/>
</dbReference>
<keyword evidence="6" id="KW-1185">Reference proteome</keyword>
<gene>
    <name evidence="5" type="ORF">CBF29_03335</name>
</gene>
<comment type="function">
    <text evidence="3">Acetylates the N-terminal alanine of ribosomal protein bS18.</text>
</comment>
<evidence type="ECO:0000313" key="6">
    <source>
        <dbReference type="Proteomes" id="UP000287605"/>
    </source>
</evidence>
<name>A0A430B1Y2_9ENTE</name>
<dbReference type="OrthoDB" id="9794566at2"/>
<dbReference type="CDD" id="cd04301">
    <property type="entry name" value="NAT_SF"/>
    <property type="match status" value="1"/>
</dbReference>
<dbReference type="InterPro" id="IPR000182">
    <property type="entry name" value="GNAT_dom"/>
</dbReference>
<dbReference type="Proteomes" id="UP000287605">
    <property type="component" value="Unassembled WGS sequence"/>
</dbReference>
<evidence type="ECO:0000256" key="1">
    <source>
        <dbReference type="ARBA" id="ARBA00022679"/>
    </source>
</evidence>
<dbReference type="InterPro" id="IPR006464">
    <property type="entry name" value="AcTrfase_RimI/Ard1"/>
</dbReference>
<dbReference type="SUPFAM" id="SSF55729">
    <property type="entry name" value="Acyl-CoA N-acyltransferases (Nat)"/>
    <property type="match status" value="1"/>
</dbReference>
<dbReference type="AlphaFoldDB" id="A0A430B1Y2"/>
<dbReference type="EC" id="2.3.1.266" evidence="3"/>
<keyword evidence="1 5" id="KW-0808">Transferase</keyword>
<dbReference type="GO" id="GO:0008999">
    <property type="term" value="F:protein-N-terminal-alanine acetyltransferase activity"/>
    <property type="evidence" value="ECO:0007669"/>
    <property type="project" value="UniProtKB-EC"/>
</dbReference>
<dbReference type="PANTHER" id="PTHR42919">
    <property type="entry name" value="N-ALPHA-ACETYLTRANSFERASE"/>
    <property type="match status" value="1"/>
</dbReference>
<organism evidence="5 6">
    <name type="scientific">Vagococcus elongatus</name>
    <dbReference type="NCBI Taxonomy" id="180344"/>
    <lineage>
        <taxon>Bacteria</taxon>
        <taxon>Bacillati</taxon>
        <taxon>Bacillota</taxon>
        <taxon>Bacilli</taxon>
        <taxon>Lactobacillales</taxon>
        <taxon>Enterococcaceae</taxon>
        <taxon>Vagococcus</taxon>
    </lineage>
</organism>
<dbReference type="EMBL" id="NGKA01000003">
    <property type="protein sequence ID" value="RSU14347.1"/>
    <property type="molecule type" value="Genomic_DNA"/>
</dbReference>